<comment type="similarity">
    <text evidence="2">Belongs to the cyclin family.</text>
</comment>
<dbReference type="InterPro" id="IPR039361">
    <property type="entry name" value="Cyclin"/>
</dbReference>
<dbReference type="InterPro" id="IPR036915">
    <property type="entry name" value="Cyclin-like_sf"/>
</dbReference>
<name>A0A7S2IIB1_9STRA</name>
<accession>A0A7S2IIB1</accession>
<gene>
    <name evidence="4" type="ORF">HTAM1171_LOCUS12564</name>
</gene>
<proteinExistence type="inferred from homology"/>
<dbReference type="InterPro" id="IPR004367">
    <property type="entry name" value="Cyclin_C-dom"/>
</dbReference>
<dbReference type="InterPro" id="IPR013763">
    <property type="entry name" value="Cyclin-like_dom"/>
</dbReference>
<dbReference type="SMART" id="SM00385">
    <property type="entry name" value="CYCLIN"/>
    <property type="match status" value="2"/>
</dbReference>
<dbReference type="PANTHER" id="PTHR10177">
    <property type="entry name" value="CYCLINS"/>
    <property type="match status" value="1"/>
</dbReference>
<dbReference type="FunFam" id="1.10.472.10:FF:000093">
    <property type="entry name" value="Predicted protein"/>
    <property type="match status" value="1"/>
</dbReference>
<evidence type="ECO:0000259" key="3">
    <source>
        <dbReference type="SMART" id="SM00385"/>
    </source>
</evidence>
<dbReference type="Pfam" id="PF02984">
    <property type="entry name" value="Cyclin_C"/>
    <property type="match status" value="1"/>
</dbReference>
<feature type="domain" description="Cyclin-like" evidence="3">
    <location>
        <begin position="140"/>
        <end position="229"/>
    </location>
</feature>
<keyword evidence="1 2" id="KW-0195">Cyclin</keyword>
<dbReference type="InterPro" id="IPR006671">
    <property type="entry name" value="Cyclin_N"/>
</dbReference>
<feature type="domain" description="Cyclin-like" evidence="3">
    <location>
        <begin position="242"/>
        <end position="333"/>
    </location>
</feature>
<reference evidence="4" key="1">
    <citation type="submission" date="2021-01" db="EMBL/GenBank/DDBJ databases">
        <authorList>
            <person name="Corre E."/>
            <person name="Pelletier E."/>
            <person name="Niang G."/>
            <person name="Scheremetjew M."/>
            <person name="Finn R."/>
            <person name="Kale V."/>
            <person name="Holt S."/>
            <person name="Cochrane G."/>
            <person name="Meng A."/>
            <person name="Brown T."/>
            <person name="Cohen L."/>
        </authorList>
    </citation>
    <scope>NUCLEOTIDE SEQUENCE</scope>
    <source>
        <strain evidence="4">CCMP826</strain>
    </source>
</reference>
<dbReference type="Pfam" id="PF00134">
    <property type="entry name" value="Cyclin_N"/>
    <property type="match status" value="1"/>
</dbReference>
<sequence>MALNMDQAVERIIAMRKQEDTAYRCADYLSLQNFNSKQVGECTTEKRPRRSSPSPLHMRLALDECIRFMDTLSMVPLKDIVDEPHSARSVISDFDTPCSKRSMMKKCKSTDSFSTVATVSTTEERTTRGQLRFWRGQMCTWSYTVVERFGIDRDAVAIAFSILDRYIAMDEEPDTITQEEFQLMSMTSLYMAAKVMSFSRNLPIDALVDMSRGYIHAEEVMAMEVKMLTALDWRLSPPTAMAFVREFLFLLPLSEIQRQDLIAVCLFLTERALMDSSLITCSPSSIAVAAILVGIYNYEGQDGPTIPTSALDGFEAKLAHHANIKMCSIAICKLLDRFDEVYQRQWAS</sequence>
<protein>
    <recommendedName>
        <fullName evidence="3">Cyclin-like domain-containing protein</fullName>
    </recommendedName>
</protein>
<evidence type="ECO:0000256" key="1">
    <source>
        <dbReference type="ARBA" id="ARBA00023127"/>
    </source>
</evidence>
<dbReference type="EMBL" id="HBGV01020124">
    <property type="protein sequence ID" value="CAD9520352.1"/>
    <property type="molecule type" value="Transcribed_RNA"/>
</dbReference>
<dbReference type="AlphaFoldDB" id="A0A7S2IIB1"/>
<organism evidence="4">
    <name type="scientific">Helicotheca tamesis</name>
    <dbReference type="NCBI Taxonomy" id="374047"/>
    <lineage>
        <taxon>Eukaryota</taxon>
        <taxon>Sar</taxon>
        <taxon>Stramenopiles</taxon>
        <taxon>Ochrophyta</taxon>
        <taxon>Bacillariophyta</taxon>
        <taxon>Mediophyceae</taxon>
        <taxon>Lithodesmiophycidae</taxon>
        <taxon>Lithodesmiales</taxon>
        <taxon>Lithodesmiaceae</taxon>
        <taxon>Helicotheca</taxon>
    </lineage>
</organism>
<dbReference type="Gene3D" id="1.10.472.10">
    <property type="entry name" value="Cyclin-like"/>
    <property type="match status" value="2"/>
</dbReference>
<dbReference type="CDD" id="cd20537">
    <property type="entry name" value="CYCLIN_CCNO-like_rpt2"/>
    <property type="match status" value="1"/>
</dbReference>
<evidence type="ECO:0000256" key="2">
    <source>
        <dbReference type="RuleBase" id="RU000383"/>
    </source>
</evidence>
<evidence type="ECO:0000313" key="4">
    <source>
        <dbReference type="EMBL" id="CAD9520352.1"/>
    </source>
</evidence>
<dbReference type="SUPFAM" id="SSF47954">
    <property type="entry name" value="Cyclin-like"/>
    <property type="match status" value="2"/>
</dbReference>